<evidence type="ECO:0000256" key="9">
    <source>
        <dbReference type="ARBA" id="ARBA00023136"/>
    </source>
</evidence>
<dbReference type="SMART" id="SM00184">
    <property type="entry name" value="RING"/>
    <property type="match status" value="1"/>
</dbReference>
<dbReference type="Gene3D" id="3.30.40.10">
    <property type="entry name" value="Zinc/RING finger domain, C3HC4 (zinc finger)"/>
    <property type="match status" value="1"/>
</dbReference>
<organism evidence="15">
    <name type="scientific">Mesocestoides corti</name>
    <name type="common">Flatworm</name>
    <dbReference type="NCBI Taxonomy" id="53468"/>
    <lineage>
        <taxon>Eukaryota</taxon>
        <taxon>Metazoa</taxon>
        <taxon>Spiralia</taxon>
        <taxon>Lophotrochozoa</taxon>
        <taxon>Platyhelminthes</taxon>
        <taxon>Cestoda</taxon>
        <taxon>Eucestoda</taxon>
        <taxon>Cyclophyllidea</taxon>
        <taxon>Mesocestoididae</taxon>
        <taxon>Mesocestoides</taxon>
    </lineage>
</organism>
<evidence type="ECO:0000256" key="13">
    <source>
        <dbReference type="SAM" id="SignalP"/>
    </source>
</evidence>
<keyword evidence="7" id="KW-0862">Zinc</keyword>
<comment type="catalytic activity">
    <reaction evidence="1">
        <text>S-ubiquitinyl-[E2 ubiquitin-conjugating enzyme]-L-cysteine + [acceptor protein]-L-lysine = [E2 ubiquitin-conjugating enzyme]-L-cysteine + N(6)-ubiquitinyl-[acceptor protein]-L-lysine.</text>
        <dbReference type="EC" id="2.3.2.27"/>
    </reaction>
</comment>
<keyword evidence="9 12" id="KW-0472">Membrane</keyword>
<dbReference type="InterPro" id="IPR001841">
    <property type="entry name" value="Znf_RING"/>
</dbReference>
<dbReference type="PANTHER" id="PTHR47168:SF1">
    <property type="entry name" value="OS02G0798600 PROTEIN"/>
    <property type="match status" value="1"/>
</dbReference>
<keyword evidence="8 12" id="KW-1133">Transmembrane helix</keyword>
<feature type="compositionally biased region" description="Acidic residues" evidence="11">
    <location>
        <begin position="272"/>
        <end position="288"/>
    </location>
</feature>
<keyword evidence="4 12" id="KW-0812">Transmembrane</keyword>
<dbReference type="PROSITE" id="PS50089">
    <property type="entry name" value="ZF_RING_2"/>
    <property type="match status" value="1"/>
</dbReference>
<dbReference type="SUPFAM" id="SSF52025">
    <property type="entry name" value="PA domain"/>
    <property type="match status" value="1"/>
</dbReference>
<dbReference type="Pfam" id="PF02225">
    <property type="entry name" value="PA"/>
    <property type="match status" value="1"/>
</dbReference>
<feature type="compositionally biased region" description="Basic and acidic residues" evidence="11">
    <location>
        <begin position="376"/>
        <end position="388"/>
    </location>
</feature>
<dbReference type="PANTHER" id="PTHR47168">
    <property type="entry name" value="RING ZINC FINGER DOMAIN SUPERFAMILY PROTEIN-RELATED"/>
    <property type="match status" value="1"/>
</dbReference>
<evidence type="ECO:0000256" key="3">
    <source>
        <dbReference type="ARBA" id="ARBA00012483"/>
    </source>
</evidence>
<evidence type="ECO:0000256" key="8">
    <source>
        <dbReference type="ARBA" id="ARBA00022989"/>
    </source>
</evidence>
<comment type="subcellular location">
    <subcellularLocation>
        <location evidence="2">Membrane</location>
        <topology evidence="2">Single-pass membrane protein</topology>
    </subcellularLocation>
</comment>
<dbReference type="InterPro" id="IPR046450">
    <property type="entry name" value="PA_dom_sf"/>
</dbReference>
<dbReference type="WBParaSite" id="MCU_009070-RA">
    <property type="protein sequence ID" value="MCU_009070-RA"/>
    <property type="gene ID" value="MCU_009070"/>
</dbReference>
<keyword evidence="6 10" id="KW-0863">Zinc-finger</keyword>
<feature type="domain" description="RING-type" evidence="14">
    <location>
        <begin position="220"/>
        <end position="262"/>
    </location>
</feature>
<dbReference type="SUPFAM" id="SSF57850">
    <property type="entry name" value="RING/U-box"/>
    <property type="match status" value="1"/>
</dbReference>
<evidence type="ECO:0000256" key="2">
    <source>
        <dbReference type="ARBA" id="ARBA00004167"/>
    </source>
</evidence>
<evidence type="ECO:0000256" key="11">
    <source>
        <dbReference type="SAM" id="MobiDB-lite"/>
    </source>
</evidence>
<feature type="chain" id="PRO_5024293209" description="RING-type E3 ubiquitin transferase" evidence="13">
    <location>
        <begin position="18"/>
        <end position="415"/>
    </location>
</feature>
<keyword evidence="13" id="KW-0732">Signal</keyword>
<evidence type="ECO:0000313" key="15">
    <source>
        <dbReference type="WBParaSite" id="MCU_009070-RA"/>
    </source>
</evidence>
<evidence type="ECO:0000256" key="7">
    <source>
        <dbReference type="ARBA" id="ARBA00022833"/>
    </source>
</evidence>
<proteinExistence type="predicted"/>
<dbReference type="Gene3D" id="3.50.30.30">
    <property type="match status" value="1"/>
</dbReference>
<dbReference type="GO" id="GO:0016020">
    <property type="term" value="C:membrane"/>
    <property type="evidence" value="ECO:0007669"/>
    <property type="project" value="UniProtKB-SubCell"/>
</dbReference>
<evidence type="ECO:0000256" key="6">
    <source>
        <dbReference type="ARBA" id="ARBA00022771"/>
    </source>
</evidence>
<dbReference type="InterPro" id="IPR013083">
    <property type="entry name" value="Znf_RING/FYVE/PHD"/>
</dbReference>
<feature type="region of interest" description="Disordered" evidence="11">
    <location>
        <begin position="376"/>
        <end position="415"/>
    </location>
</feature>
<dbReference type="Pfam" id="PF13639">
    <property type="entry name" value="zf-RING_2"/>
    <property type="match status" value="1"/>
</dbReference>
<feature type="region of interest" description="Disordered" evidence="11">
    <location>
        <begin position="272"/>
        <end position="344"/>
    </location>
</feature>
<dbReference type="EC" id="2.3.2.27" evidence="3"/>
<dbReference type="GO" id="GO:0008270">
    <property type="term" value="F:zinc ion binding"/>
    <property type="evidence" value="ECO:0007669"/>
    <property type="project" value="UniProtKB-KW"/>
</dbReference>
<sequence>MFLFVSVISSLISLASSTLILISAQRNVSVEFEDAEASFGAVITEDMPMGKISESSPLNACELVKPPPNGRDIFFALIHRGDCTFAEKVLAVQKANFSGAIIVNTESDYVFPMSSNATFNVNIPAIMVGRSSGNTIRSQYLYLSGYLARMKPNPGTVIEYYLVPFLITLSLAFFGIIIFLAFRVFRTCLRQSKNRLSRDSLNKLPEIRYSEDYQNLYETCAICLEDYAMGDKLRVLPCHHAYHSKCVDRWLLRRQGSCPVCKYRINRNHDDVDTDADDNNVEEEDEESAQPSNSLVDRTGSETIEAPQPIDTASACETNTVRGDDDSAPLLSKSAPSASWLSGGQLPSNGTAWLGYDNPAVETVDEISEVKVDVHTRDLGSAHSSHETEEGEGQPQTLSPEEEGEHHKFLPTLDV</sequence>
<evidence type="ECO:0000256" key="1">
    <source>
        <dbReference type="ARBA" id="ARBA00000900"/>
    </source>
</evidence>
<dbReference type="AlphaFoldDB" id="A0A5K3FJR6"/>
<protein>
    <recommendedName>
        <fullName evidence="3">RING-type E3 ubiquitin transferase</fullName>
        <ecNumber evidence="3">2.3.2.27</ecNumber>
    </recommendedName>
</protein>
<evidence type="ECO:0000256" key="4">
    <source>
        <dbReference type="ARBA" id="ARBA00022692"/>
    </source>
</evidence>
<dbReference type="InterPro" id="IPR003137">
    <property type="entry name" value="PA_domain"/>
</dbReference>
<evidence type="ECO:0000259" key="14">
    <source>
        <dbReference type="PROSITE" id="PS50089"/>
    </source>
</evidence>
<evidence type="ECO:0000256" key="10">
    <source>
        <dbReference type="PROSITE-ProRule" id="PRU00175"/>
    </source>
</evidence>
<keyword evidence="5" id="KW-0479">Metal-binding</keyword>
<feature type="compositionally biased region" description="Low complexity" evidence="11">
    <location>
        <begin position="328"/>
        <end position="342"/>
    </location>
</feature>
<accession>A0A5K3FJR6</accession>
<dbReference type="InterPro" id="IPR051653">
    <property type="entry name" value="E3_ligase_sorting_rcpt"/>
</dbReference>
<dbReference type="GO" id="GO:0061630">
    <property type="term" value="F:ubiquitin protein ligase activity"/>
    <property type="evidence" value="ECO:0007669"/>
    <property type="project" value="UniProtKB-EC"/>
</dbReference>
<feature type="signal peptide" evidence="13">
    <location>
        <begin position="1"/>
        <end position="17"/>
    </location>
</feature>
<name>A0A5K3FJR6_MESCO</name>
<evidence type="ECO:0000256" key="12">
    <source>
        <dbReference type="SAM" id="Phobius"/>
    </source>
</evidence>
<reference evidence="15" key="1">
    <citation type="submission" date="2019-11" db="UniProtKB">
        <authorList>
            <consortium name="WormBaseParasite"/>
        </authorList>
    </citation>
    <scope>IDENTIFICATION</scope>
</reference>
<feature type="transmembrane region" description="Helical" evidence="12">
    <location>
        <begin position="160"/>
        <end position="185"/>
    </location>
</feature>
<evidence type="ECO:0000256" key="5">
    <source>
        <dbReference type="ARBA" id="ARBA00022723"/>
    </source>
</evidence>